<feature type="region of interest" description="Disordered" evidence="6">
    <location>
        <begin position="743"/>
        <end position="762"/>
    </location>
</feature>
<sequence>MHSTKLSSSSTTKPSPTTNIEQYNYPPISTLRRASRPSNIDLSIFDHNNTQQSSTDPGIYSAPIFYIKQTNNNNNNQQQQQQQQQHISQTSQSYTTTFQFQPQQHLQLSPHHHHHHHSQQHNIHLYQQQQIVDPYHQHTPHTFPLPASPNHNHPYFYFPPSTLQVNMTSNSHQSTNTNQPSTPTNNNHLCSVQIEEPQQQQQQWSNPALSSLIVKRMNENSTSIPIDDDEDPSASIDALVADVDSNSHDLLDDEQNKSINESKTSSTIPTGTISTSSHLYLRSKSHILTTPPNPLASDDHPDNQLTVGNNYQKTFSPIPSAGFDLTTTTTTNNNNNNNNNAQLSSTKGTSSFIFDTNILEQNELKNPHNENLVDNNEENNHDFITKPLIINTDIRTTRISSNSLIQDDNSNHSSTNSSSHNTSSRIYSQILKSSEQQILSSSSPLSNDIKLSSLDHDNNQTNINSISLQQQQSRHYCSHPDCNKTFTNKSALAKHKLTHSQDRKHVCLKCNKGFKRLDHLNGHMLTHEEEKPHKCRVPNCNRTYCDARSLKRHIENTHQDILAAIHEGGHDEYRKFLPETAFVKTKDLSIHNEFSIDSIDSNSPRSLIDNEQSFNNRTSTGSKSMTTYTFDEEKCIECQICKKTFKNGAALNGHMRLHGGFIDKSTSSLSLTENTEKKKRLPTTTKRKRINSPSISIKIKKEEQDISMIPSTNNIYQSQSSFTNLSSCSNIISKHLYNTTLLSPARPSSSSPNNSISTTPFSQYTIKNPLNVQSSIKQNRTSTPLSTHVIHPSRMNIQNVMIPHDPMVNPQIYLNTSSPLQLYDEKIKEPLLSENYSQRLQANGMSLHHSYVGSSPYQSPSHIPQYPIHSSSSSSSIPASLLYRILPNVERFKPDFCLPQQISSPLNESVRYTQSSHFGHLSVQNPTSLMINTSITSPYSNQTISYNSPLSPSQKCNKDNNNMQLSPNTHSTSSSCSSLSSSNIMTSQKQIQYTMKQEIQDYNKRQQIYIENQTSPLAVLEIVPDIDSPIKKNTPSAFLIGTSSSSTGTNSSSSSSTSTNTHFNYDNIQQIKRSEPTQSSFYWPSQLRRQLSLNLTNKTLDPLPSTPYTPPPMLSPFRKGPGLYYRVFSQPGTSTEPPSIPTTPLPPYTPIGEESAGPKINIGKEYQAIIPKCRTKLQDDDDEGSYIIADELLFSPTELLYLDEKSLEKFEQLNRMNPFLFSSRHSPKSYPIELIYMLLYEYNGDLSRTLAALLDGTVNDIKQCRPLHNYHFLDCNKWTKEEIDAFTKAIQTSEKNFELVSRAVGTKSVKQCIEFHYMPKISITARKIVSTRTSSVMTRRKRFQLTKVQQQQQQLDDEISSSSSFSEFRFDDDGSTVNSDSSPATQFSCDIDECLQTFTTERACRAHRKNHRRTNNNMTSLTVTKRSRNID</sequence>
<dbReference type="PROSITE" id="PS51156">
    <property type="entry name" value="ELM2"/>
    <property type="match status" value="1"/>
</dbReference>
<dbReference type="Pfam" id="PF00096">
    <property type="entry name" value="zf-C2H2"/>
    <property type="match status" value="2"/>
</dbReference>
<organism evidence="10 11">
    <name type="scientific">Rotaria sordida</name>
    <dbReference type="NCBI Taxonomy" id="392033"/>
    <lineage>
        <taxon>Eukaryota</taxon>
        <taxon>Metazoa</taxon>
        <taxon>Spiralia</taxon>
        <taxon>Gnathifera</taxon>
        <taxon>Rotifera</taxon>
        <taxon>Eurotatoria</taxon>
        <taxon>Bdelloidea</taxon>
        <taxon>Philodinida</taxon>
        <taxon>Philodinidae</taxon>
        <taxon>Rotaria</taxon>
    </lineage>
</organism>
<dbReference type="SMART" id="SM00717">
    <property type="entry name" value="SANT"/>
    <property type="match status" value="1"/>
</dbReference>
<evidence type="ECO:0000259" key="7">
    <source>
        <dbReference type="PROSITE" id="PS50157"/>
    </source>
</evidence>
<dbReference type="Pfam" id="PF13912">
    <property type="entry name" value="zf-C2H2_6"/>
    <property type="match status" value="1"/>
</dbReference>
<dbReference type="PROSITE" id="PS50157">
    <property type="entry name" value="ZINC_FINGER_C2H2_2"/>
    <property type="match status" value="5"/>
</dbReference>
<evidence type="ECO:0000259" key="8">
    <source>
        <dbReference type="PROSITE" id="PS51156"/>
    </source>
</evidence>
<dbReference type="SUPFAM" id="SSF57667">
    <property type="entry name" value="beta-beta-alpha zinc fingers"/>
    <property type="match status" value="2"/>
</dbReference>
<dbReference type="PANTHER" id="PTHR16089">
    <property type="entry name" value="REST COREPRESSOR COREST PROTEIN-RELATED"/>
    <property type="match status" value="1"/>
</dbReference>
<comment type="subcellular location">
    <subcellularLocation>
        <location evidence="1">Nucleus</location>
    </subcellularLocation>
</comment>
<evidence type="ECO:0000256" key="2">
    <source>
        <dbReference type="ARBA" id="ARBA00023015"/>
    </source>
</evidence>
<feature type="domain" description="C2H2-type" evidence="7">
    <location>
        <begin position="1387"/>
        <end position="1416"/>
    </location>
</feature>
<evidence type="ECO:0000256" key="4">
    <source>
        <dbReference type="ARBA" id="ARBA00023242"/>
    </source>
</evidence>
<protein>
    <submittedName>
        <fullName evidence="10">Uncharacterized protein</fullName>
    </submittedName>
</protein>
<evidence type="ECO:0000256" key="1">
    <source>
        <dbReference type="ARBA" id="ARBA00004123"/>
    </source>
</evidence>
<feature type="compositionally biased region" description="Low complexity" evidence="6">
    <location>
        <begin position="173"/>
        <end position="186"/>
    </location>
</feature>
<dbReference type="GO" id="GO:0003714">
    <property type="term" value="F:transcription corepressor activity"/>
    <property type="evidence" value="ECO:0007669"/>
    <property type="project" value="TreeGrafter"/>
</dbReference>
<dbReference type="SMART" id="SM00355">
    <property type="entry name" value="ZnF_C2H2"/>
    <property type="match status" value="5"/>
</dbReference>
<proteinExistence type="predicted"/>
<dbReference type="InterPro" id="IPR036236">
    <property type="entry name" value="Znf_C2H2_sf"/>
</dbReference>
<feature type="compositionally biased region" description="Low complexity" evidence="6">
    <location>
        <begin position="1"/>
        <end position="18"/>
    </location>
</feature>
<feature type="compositionally biased region" description="Polar residues" evidence="6">
    <location>
        <begin position="946"/>
        <end position="965"/>
    </location>
</feature>
<dbReference type="Gene3D" id="1.10.10.60">
    <property type="entry name" value="Homeodomain-like"/>
    <property type="match status" value="1"/>
</dbReference>
<evidence type="ECO:0000313" key="11">
    <source>
        <dbReference type="Proteomes" id="UP000663864"/>
    </source>
</evidence>
<feature type="region of interest" description="Disordered" evidence="6">
    <location>
        <begin position="1410"/>
        <end position="1431"/>
    </location>
</feature>
<dbReference type="GO" id="GO:0000118">
    <property type="term" value="C:histone deacetylase complex"/>
    <property type="evidence" value="ECO:0007669"/>
    <property type="project" value="TreeGrafter"/>
</dbReference>
<feature type="compositionally biased region" description="Low complexity" evidence="6">
    <location>
        <begin position="966"/>
        <end position="979"/>
    </location>
</feature>
<evidence type="ECO:0000256" key="3">
    <source>
        <dbReference type="ARBA" id="ARBA00023163"/>
    </source>
</evidence>
<feature type="region of interest" description="Disordered" evidence="6">
    <location>
        <begin position="1041"/>
        <end position="1061"/>
    </location>
</feature>
<dbReference type="GO" id="GO:0006357">
    <property type="term" value="P:regulation of transcription by RNA polymerase II"/>
    <property type="evidence" value="ECO:0007669"/>
    <property type="project" value="TreeGrafter"/>
</dbReference>
<evidence type="ECO:0000313" key="10">
    <source>
        <dbReference type="EMBL" id="CAF1361572.1"/>
    </source>
</evidence>
<dbReference type="InterPro" id="IPR009057">
    <property type="entry name" value="Homeodomain-like_sf"/>
</dbReference>
<feature type="region of interest" description="Disordered" evidence="6">
    <location>
        <begin position="75"/>
        <end position="123"/>
    </location>
</feature>
<feature type="region of interest" description="Disordered" evidence="6">
    <location>
        <begin position="167"/>
        <end position="186"/>
    </location>
</feature>
<keyword evidence="5" id="KW-0863">Zinc-finger</keyword>
<gene>
    <name evidence="10" type="ORF">ZHD862_LOCUS31104</name>
</gene>
<feature type="region of interest" description="Disordered" evidence="6">
    <location>
        <begin position="1"/>
        <end position="32"/>
    </location>
</feature>
<reference evidence="10" key="1">
    <citation type="submission" date="2021-02" db="EMBL/GenBank/DDBJ databases">
        <authorList>
            <person name="Nowell W R."/>
        </authorList>
    </citation>
    <scope>NUCLEOTIDE SEQUENCE</scope>
</reference>
<feature type="domain" description="C2H2-type" evidence="7">
    <location>
        <begin position="533"/>
        <end position="558"/>
    </location>
</feature>
<name>A0A815IBL4_9BILA</name>
<accession>A0A815IBL4</accession>
<feature type="compositionally biased region" description="Basic residues" evidence="6">
    <location>
        <begin position="110"/>
        <end position="119"/>
    </location>
</feature>
<dbReference type="Proteomes" id="UP000663864">
    <property type="component" value="Unassembled WGS sequence"/>
</dbReference>
<evidence type="ECO:0000259" key="9">
    <source>
        <dbReference type="PROSITE" id="PS51293"/>
    </source>
</evidence>
<feature type="compositionally biased region" description="Low complexity" evidence="6">
    <location>
        <begin position="75"/>
        <end position="109"/>
    </location>
</feature>
<feature type="domain" description="ELM2" evidence="8">
    <location>
        <begin position="1158"/>
        <end position="1257"/>
    </location>
</feature>
<feature type="domain" description="C2H2-type" evidence="7">
    <location>
        <begin position="505"/>
        <end position="532"/>
    </location>
</feature>
<dbReference type="InterPro" id="IPR017884">
    <property type="entry name" value="SANT_dom"/>
</dbReference>
<feature type="compositionally biased region" description="Polar residues" evidence="6">
    <location>
        <begin position="1415"/>
        <end position="1424"/>
    </location>
</feature>
<feature type="domain" description="C2H2-type" evidence="7">
    <location>
        <begin position="475"/>
        <end position="504"/>
    </location>
</feature>
<dbReference type="Gene3D" id="3.30.160.60">
    <property type="entry name" value="Classic Zinc Finger"/>
    <property type="match status" value="4"/>
</dbReference>
<dbReference type="PROSITE" id="PS51293">
    <property type="entry name" value="SANT"/>
    <property type="match status" value="1"/>
</dbReference>
<keyword evidence="5" id="KW-0862">Zinc</keyword>
<dbReference type="PANTHER" id="PTHR16089:SF40">
    <property type="entry name" value="SUPPRESSOR OF ACTIVATED EGL-4 PROTEIN 1"/>
    <property type="match status" value="1"/>
</dbReference>
<keyword evidence="5" id="KW-0479">Metal-binding</keyword>
<evidence type="ECO:0000256" key="6">
    <source>
        <dbReference type="SAM" id="MobiDB-lite"/>
    </source>
</evidence>
<dbReference type="InterPro" id="IPR001005">
    <property type="entry name" value="SANT/Myb"/>
</dbReference>
<dbReference type="InterPro" id="IPR051066">
    <property type="entry name" value="Trans_reg/Corepressor"/>
</dbReference>
<feature type="region of interest" description="Disordered" evidence="6">
    <location>
        <begin position="946"/>
        <end position="979"/>
    </location>
</feature>
<dbReference type="Pfam" id="PF00249">
    <property type="entry name" value="Myb_DNA-binding"/>
    <property type="match status" value="1"/>
</dbReference>
<dbReference type="InterPro" id="IPR000949">
    <property type="entry name" value="ELM2_dom"/>
</dbReference>
<dbReference type="EMBL" id="CAJNOT010003059">
    <property type="protein sequence ID" value="CAF1361572.1"/>
    <property type="molecule type" value="Genomic_DNA"/>
</dbReference>
<feature type="domain" description="SANT" evidence="9">
    <location>
        <begin position="1273"/>
        <end position="1324"/>
    </location>
</feature>
<dbReference type="PROSITE" id="PS00028">
    <property type="entry name" value="ZINC_FINGER_C2H2_1"/>
    <property type="match status" value="5"/>
</dbReference>
<keyword evidence="3" id="KW-0804">Transcription</keyword>
<dbReference type="GO" id="GO:0008270">
    <property type="term" value="F:zinc ion binding"/>
    <property type="evidence" value="ECO:0007669"/>
    <property type="project" value="UniProtKB-KW"/>
</dbReference>
<feature type="domain" description="C2H2-type" evidence="7">
    <location>
        <begin position="636"/>
        <end position="660"/>
    </location>
</feature>
<evidence type="ECO:0000256" key="5">
    <source>
        <dbReference type="PROSITE-ProRule" id="PRU00042"/>
    </source>
</evidence>
<feature type="region of interest" description="Disordered" evidence="6">
    <location>
        <begin position="404"/>
        <end position="424"/>
    </location>
</feature>
<keyword evidence="4" id="KW-0539">Nucleus</keyword>
<dbReference type="SUPFAM" id="SSF46689">
    <property type="entry name" value="Homeodomain-like"/>
    <property type="match status" value="1"/>
</dbReference>
<dbReference type="InterPro" id="IPR013087">
    <property type="entry name" value="Znf_C2H2_type"/>
</dbReference>
<dbReference type="GO" id="GO:0005667">
    <property type="term" value="C:transcription regulator complex"/>
    <property type="evidence" value="ECO:0007669"/>
    <property type="project" value="TreeGrafter"/>
</dbReference>
<comment type="caution">
    <text evidence="10">The sequence shown here is derived from an EMBL/GenBank/DDBJ whole genome shotgun (WGS) entry which is preliminary data.</text>
</comment>
<dbReference type="CDD" id="cd00167">
    <property type="entry name" value="SANT"/>
    <property type="match status" value="1"/>
</dbReference>
<keyword evidence="2" id="KW-0805">Transcription regulation</keyword>
<feature type="compositionally biased region" description="Low complexity" evidence="6">
    <location>
        <begin position="411"/>
        <end position="424"/>
    </location>
</feature>